<evidence type="ECO:0000256" key="4">
    <source>
        <dbReference type="ARBA" id="ARBA00022741"/>
    </source>
</evidence>
<dbReference type="InterPro" id="IPR011009">
    <property type="entry name" value="Kinase-like_dom_sf"/>
</dbReference>
<evidence type="ECO:0000256" key="8">
    <source>
        <dbReference type="PIRNR" id="PIRNR000587"/>
    </source>
</evidence>
<evidence type="ECO:0000259" key="12">
    <source>
        <dbReference type="PROSITE" id="PS51545"/>
    </source>
</evidence>
<dbReference type="InterPro" id="IPR000403">
    <property type="entry name" value="PI3/4_kinase_cat_dom"/>
</dbReference>
<gene>
    <name evidence="14" type="ORF">niasHT_021796</name>
</gene>
<dbReference type="InterPro" id="IPR057756">
    <property type="entry name" value="PI3-kinase_type3/VPS34_cat"/>
</dbReference>
<dbReference type="InterPro" id="IPR008290">
    <property type="entry name" value="PI3K_Vps34"/>
</dbReference>
<dbReference type="InterPro" id="IPR002420">
    <property type="entry name" value="PI3K-type_C2_dom"/>
</dbReference>
<dbReference type="Proteomes" id="UP001620626">
    <property type="component" value="Unassembled WGS sequence"/>
</dbReference>
<dbReference type="PANTHER" id="PTHR10048:SF7">
    <property type="entry name" value="PHOSPHATIDYLINOSITOL 3-KINASE CATALYTIC SUBUNIT TYPE 3"/>
    <property type="match status" value="1"/>
</dbReference>
<dbReference type="Gene3D" id="1.25.40.70">
    <property type="entry name" value="Phosphatidylinositol 3-kinase, accessory domain (PIK)"/>
    <property type="match status" value="1"/>
</dbReference>
<keyword evidence="5 8" id="KW-0418">Kinase</keyword>
<dbReference type="SMART" id="SM00145">
    <property type="entry name" value="PI3Ka"/>
    <property type="match status" value="1"/>
</dbReference>
<dbReference type="InterPro" id="IPR042236">
    <property type="entry name" value="PI3K_accessory_sf"/>
</dbReference>
<dbReference type="SUPFAM" id="SSF49562">
    <property type="entry name" value="C2 domain (Calcium/lipid-binding domain, CaLB)"/>
    <property type="match status" value="1"/>
</dbReference>
<dbReference type="Gene3D" id="3.30.1010.10">
    <property type="entry name" value="Phosphatidylinositol 3-kinase Catalytic Subunit, Chain A, domain 4"/>
    <property type="match status" value="1"/>
</dbReference>
<evidence type="ECO:0000259" key="13">
    <source>
        <dbReference type="PROSITE" id="PS51547"/>
    </source>
</evidence>
<accession>A0ABD2J8Q2</accession>
<organism evidence="14 15">
    <name type="scientific">Heterodera trifolii</name>
    <dbReference type="NCBI Taxonomy" id="157864"/>
    <lineage>
        <taxon>Eukaryota</taxon>
        <taxon>Metazoa</taxon>
        <taxon>Ecdysozoa</taxon>
        <taxon>Nematoda</taxon>
        <taxon>Chromadorea</taxon>
        <taxon>Rhabditida</taxon>
        <taxon>Tylenchina</taxon>
        <taxon>Tylenchomorpha</taxon>
        <taxon>Tylenchoidea</taxon>
        <taxon>Heteroderidae</taxon>
        <taxon>Heteroderinae</taxon>
        <taxon>Heterodera</taxon>
    </lineage>
</organism>
<dbReference type="Gene3D" id="2.60.40.150">
    <property type="entry name" value="C2 domain"/>
    <property type="match status" value="1"/>
</dbReference>
<dbReference type="CDD" id="cd00870">
    <property type="entry name" value="PI3Ka_III"/>
    <property type="match status" value="1"/>
</dbReference>
<proteinExistence type="inferred from homology"/>
<keyword evidence="3 8" id="KW-0808">Transferase</keyword>
<evidence type="ECO:0000313" key="14">
    <source>
        <dbReference type="EMBL" id="KAL3086932.1"/>
    </source>
</evidence>
<evidence type="ECO:0000256" key="2">
    <source>
        <dbReference type="ARBA" id="ARBA00019787"/>
    </source>
</evidence>
<dbReference type="SMART" id="SM00146">
    <property type="entry name" value="PI3Kc"/>
    <property type="match status" value="1"/>
</dbReference>
<evidence type="ECO:0000313" key="15">
    <source>
        <dbReference type="Proteomes" id="UP001620626"/>
    </source>
</evidence>
<feature type="region of interest" description="Disordered" evidence="10">
    <location>
        <begin position="294"/>
        <end position="334"/>
    </location>
</feature>
<evidence type="ECO:0000256" key="1">
    <source>
        <dbReference type="ARBA" id="ARBA00012073"/>
    </source>
</evidence>
<dbReference type="AlphaFoldDB" id="A0ABD2J8Q2"/>
<dbReference type="EMBL" id="JBICBT010001026">
    <property type="protein sequence ID" value="KAL3086932.1"/>
    <property type="molecule type" value="Genomic_DNA"/>
</dbReference>
<dbReference type="InterPro" id="IPR018936">
    <property type="entry name" value="PI3/4_kinase_CS"/>
</dbReference>
<comment type="catalytic activity">
    <reaction evidence="7">
        <text>a 1,2-diacyl-sn-glycero-3-phospho-(1D-myo-inositol) + ATP = a 1,2-diacyl-sn-glycero-3-phospho-(1D-myo-inositol-3-phosphate) + ADP + H(+)</text>
        <dbReference type="Rhea" id="RHEA:12709"/>
        <dbReference type="ChEBI" id="CHEBI:15378"/>
        <dbReference type="ChEBI" id="CHEBI:30616"/>
        <dbReference type="ChEBI" id="CHEBI:57880"/>
        <dbReference type="ChEBI" id="CHEBI:58088"/>
        <dbReference type="ChEBI" id="CHEBI:456216"/>
        <dbReference type="EC" id="2.7.1.137"/>
    </reaction>
    <physiologicalReaction direction="left-to-right" evidence="7">
        <dbReference type="Rhea" id="RHEA:12710"/>
    </physiologicalReaction>
</comment>
<dbReference type="Pfam" id="PF00454">
    <property type="entry name" value="PI3_PI4_kinase"/>
    <property type="match status" value="2"/>
</dbReference>
<dbReference type="CDD" id="cd00896">
    <property type="entry name" value="PI3Kc_III"/>
    <property type="match status" value="1"/>
</dbReference>
<dbReference type="GO" id="GO:0016303">
    <property type="term" value="F:1-phosphatidylinositol-3-kinase activity"/>
    <property type="evidence" value="ECO:0007669"/>
    <property type="project" value="UniProtKB-UniRule"/>
</dbReference>
<feature type="compositionally biased region" description="Low complexity" evidence="10">
    <location>
        <begin position="197"/>
        <end position="213"/>
    </location>
</feature>
<evidence type="ECO:0000256" key="5">
    <source>
        <dbReference type="ARBA" id="ARBA00022777"/>
    </source>
</evidence>
<feature type="domain" description="PIK helical" evidence="12">
    <location>
        <begin position="368"/>
        <end position="629"/>
    </location>
</feature>
<evidence type="ECO:0000256" key="7">
    <source>
        <dbReference type="ARBA" id="ARBA00023985"/>
    </source>
</evidence>
<dbReference type="PROSITE" id="PS00916">
    <property type="entry name" value="PI3_4_KINASE_2"/>
    <property type="match status" value="1"/>
</dbReference>
<dbReference type="InterPro" id="IPR001263">
    <property type="entry name" value="PI3K_accessory_dom"/>
</dbReference>
<sequence length="1003" mass="111888">MRKDFCYLFSSELDVPVRVRLVSLSGYLPSPSNDSVHRFAVPSGCMFVRLTVYCNGRTVGRSVQTSFRQQTNASANAPTRDIQKWDEWLTLPVCYSELSRDAILHFTVWEVGNSIEPVLVAQCAKPLFSKHAIFRNGLIDLTLDFVANAATADKQQRRPVAQLQAAHSKSPSMGMATENARAAEQSEEADDSTPLLQQNKQQSSNVASSASGSNKRSLQLSELLKKEKLYKQKFIDRVDWLDGITFARLEEIKQEAKIEDRSLFLTVEFPAVEHSDESAPYSIIFFAKDAPLEPENVDGGAEQSDDGILDSDPLIPSLRSGGGTAGRHSARETRNGATVGMVDPELDMDNLCEMKHNMMTRNARAMDIDRRLQPNPTVRDMLESIIKSSSCQPLLLEERDLIWKFRFWLKSNPKALTKFVRSVNWQAKLEVRQAIQVILEWAPIDACDALELLSPHFTHPFVRRYAVSRLQCTSYANILLFLPQLVQALRYEPPPPSAKVEPQQQHTESLSTKSVVDDDLMIVEGDDNAVADNDRSFLRQRPQQVQTAVSATVAPAVSSPTASMLLGPIETMAMFGAQESMDLATFLIRAACENSLIANFLFWYLKVEIEANATDSDETNSITSSVSAMYCLVMGCLKQELSKGNGSARQTLSTIATQKKFVDTLVDIAKVISDLSGSRSKKQEVLRKKLSENVDLTELKGLGLPLDPSIHVRAVQPESAVLFSSNLMPMRLTFSTVRDALTPYECAEAYTTIFKRGDDLRQDQLVLQMIRLMDELLKEDKLDLCLTPYAVLATSCSEGFVQFIRGATPLADIKSIQDTLRTFRPCSSAPYGIEADVLNNYVKSCAGYSVICYILGIGDRHLHNLLLCENGKMFHVDFGFILGRDPKPMPPAMKLTSEMVNAMGGQNSEHFRAFVNYCTTAFCILRRHANLITNLFSLMLDAGIPDIAVERDKAVMKVLERFHLQLSDEEACHLIVRLIESSLSAKIPIVMDFVHNVKQFISN</sequence>
<keyword evidence="15" id="KW-1185">Reference proteome</keyword>
<dbReference type="SUPFAM" id="SSF48371">
    <property type="entry name" value="ARM repeat"/>
    <property type="match status" value="1"/>
</dbReference>
<dbReference type="PROSITE" id="PS51545">
    <property type="entry name" value="PIK_HELICAL"/>
    <property type="match status" value="1"/>
</dbReference>
<dbReference type="SUPFAM" id="SSF56112">
    <property type="entry name" value="Protein kinase-like (PK-like)"/>
    <property type="match status" value="1"/>
</dbReference>
<dbReference type="InterPro" id="IPR036940">
    <property type="entry name" value="PI3/4_kinase_cat_sf"/>
</dbReference>
<dbReference type="FunFam" id="3.30.1010.10:FF:000002">
    <property type="entry name" value="Phosphatidylinositol 3-kinase catalytic subunit type 3"/>
    <property type="match status" value="1"/>
</dbReference>
<reference evidence="14 15" key="1">
    <citation type="submission" date="2024-10" db="EMBL/GenBank/DDBJ databases">
        <authorList>
            <person name="Kim D."/>
        </authorList>
    </citation>
    <scope>NUCLEOTIDE SEQUENCE [LARGE SCALE GENOMIC DNA]</scope>
    <source>
        <strain evidence="14">BH-2024</strain>
    </source>
</reference>
<dbReference type="PROSITE" id="PS00915">
    <property type="entry name" value="PI3_4_KINASE_1"/>
    <property type="match status" value="1"/>
</dbReference>
<dbReference type="PIRSF" id="PIRSF000587">
    <property type="entry name" value="PI3K_Vps34"/>
    <property type="match status" value="1"/>
</dbReference>
<dbReference type="InterPro" id="IPR016024">
    <property type="entry name" value="ARM-type_fold"/>
</dbReference>
<dbReference type="Pfam" id="PF00792">
    <property type="entry name" value="PI3K_C2"/>
    <property type="match status" value="1"/>
</dbReference>
<evidence type="ECO:0000256" key="6">
    <source>
        <dbReference type="ARBA" id="ARBA00022840"/>
    </source>
</evidence>
<dbReference type="InterPro" id="IPR015433">
    <property type="entry name" value="PI3/4_kinase"/>
</dbReference>
<dbReference type="PROSITE" id="PS51547">
    <property type="entry name" value="C2_PI3K"/>
    <property type="match status" value="1"/>
</dbReference>
<dbReference type="SMART" id="SM00142">
    <property type="entry name" value="PI3K_C2"/>
    <property type="match status" value="1"/>
</dbReference>
<feature type="domain" description="PI3K/PI4K catalytic" evidence="11">
    <location>
        <begin position="716"/>
        <end position="987"/>
    </location>
</feature>
<dbReference type="GO" id="GO:0006914">
    <property type="term" value="P:autophagy"/>
    <property type="evidence" value="ECO:0007669"/>
    <property type="project" value="UniProtKB-ARBA"/>
</dbReference>
<protein>
    <recommendedName>
        <fullName evidence="2 8">Phosphatidylinositol 3-kinase catalytic subunit type 3</fullName>
        <ecNumber evidence="1 8">2.7.1.137</ecNumber>
    </recommendedName>
</protein>
<dbReference type="InterPro" id="IPR035892">
    <property type="entry name" value="C2_domain_sf"/>
</dbReference>
<evidence type="ECO:0000256" key="10">
    <source>
        <dbReference type="SAM" id="MobiDB-lite"/>
    </source>
</evidence>
<dbReference type="Pfam" id="PF00613">
    <property type="entry name" value="PI3Ka"/>
    <property type="match status" value="1"/>
</dbReference>
<comment type="caution">
    <text evidence="14">The sequence shown here is derived from an EMBL/GenBank/DDBJ whole genome shotgun (WGS) entry which is preliminary data.</text>
</comment>
<keyword evidence="6 8" id="KW-0067">ATP-binding</keyword>
<keyword evidence="4 8" id="KW-0547">Nucleotide-binding</keyword>
<evidence type="ECO:0000259" key="11">
    <source>
        <dbReference type="PROSITE" id="PS50290"/>
    </source>
</evidence>
<feature type="domain" description="C2 PI3K-type" evidence="13">
    <location>
        <begin position="13"/>
        <end position="197"/>
    </location>
</feature>
<evidence type="ECO:0000256" key="9">
    <source>
        <dbReference type="PROSITE-ProRule" id="PRU00880"/>
    </source>
</evidence>
<evidence type="ECO:0000256" key="3">
    <source>
        <dbReference type="ARBA" id="ARBA00022679"/>
    </source>
</evidence>
<feature type="region of interest" description="Disordered" evidence="10">
    <location>
        <begin position="156"/>
        <end position="213"/>
    </location>
</feature>
<dbReference type="GO" id="GO:0005524">
    <property type="term" value="F:ATP binding"/>
    <property type="evidence" value="ECO:0007669"/>
    <property type="project" value="UniProtKB-UniRule"/>
</dbReference>
<dbReference type="EC" id="2.7.1.137" evidence="1 8"/>
<dbReference type="Gene3D" id="1.10.1070.11">
    <property type="entry name" value="Phosphatidylinositol 3-/4-kinase, catalytic domain"/>
    <property type="match status" value="1"/>
</dbReference>
<comment type="similarity">
    <text evidence="8 9">Belongs to the PI3/PI4-kinase family.</text>
</comment>
<dbReference type="FunFam" id="1.10.1070.11:FF:000002">
    <property type="entry name" value="Phosphatidylinositol 3-kinase catalytic subunit type 3"/>
    <property type="match status" value="1"/>
</dbReference>
<dbReference type="PROSITE" id="PS50290">
    <property type="entry name" value="PI3_4_KINASE_3"/>
    <property type="match status" value="1"/>
</dbReference>
<name>A0ABD2J8Q2_9BILA</name>
<dbReference type="PANTHER" id="PTHR10048">
    <property type="entry name" value="PHOSPHATIDYLINOSITOL KINASE"/>
    <property type="match status" value="1"/>
</dbReference>